<dbReference type="AlphaFoldDB" id="A0A550CVF0"/>
<name>A0A550CVF0_9AGAR</name>
<sequence length="130" mass="14265">MASLALACTAGVVARTLVFRRHSEPTLQPTAPRARRRGSSTWDHVTTAACPSSSPPKFNNCAEPTTRGAMRPRCHLGLIMTVVCCFGSCGRPARMSVRRREVCCCSLLEQQWNNGLLVDLPVSLRLVRVQ</sequence>
<gene>
    <name evidence="1" type="ORF">BD626DRAFT_471787</name>
</gene>
<organism evidence="1 2">
    <name type="scientific">Schizophyllum amplum</name>
    <dbReference type="NCBI Taxonomy" id="97359"/>
    <lineage>
        <taxon>Eukaryota</taxon>
        <taxon>Fungi</taxon>
        <taxon>Dikarya</taxon>
        <taxon>Basidiomycota</taxon>
        <taxon>Agaricomycotina</taxon>
        <taxon>Agaricomycetes</taxon>
        <taxon>Agaricomycetidae</taxon>
        <taxon>Agaricales</taxon>
        <taxon>Schizophyllaceae</taxon>
        <taxon>Schizophyllum</taxon>
    </lineage>
</organism>
<comment type="caution">
    <text evidence="1">The sequence shown here is derived from an EMBL/GenBank/DDBJ whole genome shotgun (WGS) entry which is preliminary data.</text>
</comment>
<reference evidence="1 2" key="1">
    <citation type="journal article" date="2019" name="New Phytol.">
        <title>Comparative genomics reveals unique wood-decay strategies and fruiting body development in the Schizophyllaceae.</title>
        <authorList>
            <person name="Almasi E."/>
            <person name="Sahu N."/>
            <person name="Krizsan K."/>
            <person name="Balint B."/>
            <person name="Kovacs G.M."/>
            <person name="Kiss B."/>
            <person name="Cseklye J."/>
            <person name="Drula E."/>
            <person name="Henrissat B."/>
            <person name="Nagy I."/>
            <person name="Chovatia M."/>
            <person name="Adam C."/>
            <person name="LaButti K."/>
            <person name="Lipzen A."/>
            <person name="Riley R."/>
            <person name="Grigoriev I.V."/>
            <person name="Nagy L.G."/>
        </authorList>
    </citation>
    <scope>NUCLEOTIDE SEQUENCE [LARGE SCALE GENOMIC DNA]</scope>
    <source>
        <strain evidence="1 2">NL-1724</strain>
    </source>
</reference>
<proteinExistence type="predicted"/>
<dbReference type="Proteomes" id="UP000320762">
    <property type="component" value="Unassembled WGS sequence"/>
</dbReference>
<evidence type="ECO:0000313" key="2">
    <source>
        <dbReference type="Proteomes" id="UP000320762"/>
    </source>
</evidence>
<dbReference type="EMBL" id="VDMD01000001">
    <property type="protein sequence ID" value="TRM68772.1"/>
    <property type="molecule type" value="Genomic_DNA"/>
</dbReference>
<accession>A0A550CVF0</accession>
<protein>
    <submittedName>
        <fullName evidence="1">Uncharacterized protein</fullName>
    </submittedName>
</protein>
<keyword evidence="2" id="KW-1185">Reference proteome</keyword>
<evidence type="ECO:0000313" key="1">
    <source>
        <dbReference type="EMBL" id="TRM68772.1"/>
    </source>
</evidence>